<feature type="compositionally biased region" description="Basic and acidic residues" evidence="2">
    <location>
        <begin position="589"/>
        <end position="605"/>
    </location>
</feature>
<gene>
    <name evidence="3" type="ORF">Tci_026011</name>
</gene>
<name>A0A6L2KWK5_TANCI</name>
<feature type="region of interest" description="Disordered" evidence="2">
    <location>
        <begin position="847"/>
        <end position="892"/>
    </location>
</feature>
<keyword evidence="1" id="KW-0175">Coiled coil</keyword>
<feature type="compositionally biased region" description="Basic and acidic residues" evidence="2">
    <location>
        <begin position="872"/>
        <end position="885"/>
    </location>
</feature>
<reference evidence="3" key="1">
    <citation type="journal article" date="2019" name="Sci. Rep.">
        <title>Draft genome of Tanacetum cinerariifolium, the natural source of mosquito coil.</title>
        <authorList>
            <person name="Yamashiro T."/>
            <person name="Shiraishi A."/>
            <person name="Satake H."/>
            <person name="Nakayama K."/>
        </authorList>
    </citation>
    <scope>NUCLEOTIDE SEQUENCE</scope>
</reference>
<feature type="region of interest" description="Disordered" evidence="2">
    <location>
        <begin position="589"/>
        <end position="622"/>
    </location>
</feature>
<feature type="compositionally biased region" description="Polar residues" evidence="2">
    <location>
        <begin position="606"/>
        <end position="616"/>
    </location>
</feature>
<feature type="coiled-coil region" evidence="1">
    <location>
        <begin position="202"/>
        <end position="229"/>
    </location>
</feature>
<dbReference type="AlphaFoldDB" id="A0A6L2KWK5"/>
<protein>
    <submittedName>
        <fullName evidence="3">Uncharacterized protein</fullName>
    </submittedName>
</protein>
<feature type="coiled-coil region" evidence="1">
    <location>
        <begin position="626"/>
        <end position="674"/>
    </location>
</feature>
<organism evidence="3">
    <name type="scientific">Tanacetum cinerariifolium</name>
    <name type="common">Dalmatian daisy</name>
    <name type="synonym">Chrysanthemum cinerariifolium</name>
    <dbReference type="NCBI Taxonomy" id="118510"/>
    <lineage>
        <taxon>Eukaryota</taxon>
        <taxon>Viridiplantae</taxon>
        <taxon>Streptophyta</taxon>
        <taxon>Embryophyta</taxon>
        <taxon>Tracheophyta</taxon>
        <taxon>Spermatophyta</taxon>
        <taxon>Magnoliopsida</taxon>
        <taxon>eudicotyledons</taxon>
        <taxon>Gunneridae</taxon>
        <taxon>Pentapetalae</taxon>
        <taxon>asterids</taxon>
        <taxon>campanulids</taxon>
        <taxon>Asterales</taxon>
        <taxon>Asteraceae</taxon>
        <taxon>Asteroideae</taxon>
        <taxon>Anthemideae</taxon>
        <taxon>Anthemidinae</taxon>
        <taxon>Tanacetum</taxon>
    </lineage>
</organism>
<evidence type="ECO:0000313" key="3">
    <source>
        <dbReference type="EMBL" id="GEU54033.1"/>
    </source>
</evidence>
<proteinExistence type="predicted"/>
<evidence type="ECO:0000256" key="1">
    <source>
        <dbReference type="SAM" id="Coils"/>
    </source>
</evidence>
<accession>A0A6L2KWK5</accession>
<sequence length="999" mass="113378">MSALKVLKTREYELWSMRMEQYLTFTDHALWEVIVNGDFVTAVASVSAEGPIPPKTAEQKLSRKNELKAKSTLMLSILDEYLLKFHACKDAKSLWERIGFEATRNQGRCRIPFSCRIMKTLLHQVKKDWIKLMICFRSSSVSLKFMLDNKDLEQIDTDDLKEMDLKWQVAMLTMRVKRFIQKTERKLDLNGKETVGFDRTKLGNALKEKDDLKLKLEKFETSFKNLTKLIDSQISATDKTGLGYDGHVNESEVLNNVVDNCESDGDDNQINDRFKKSEGYHVVLLPYTGNYMPPRADLSFVILDDSVFKSKVSETITSVSKIETNASKTSKDSLEKPKTVRSSASIIEDWESDSEDEMCLILAKYGKVPVNTAKQSSQRAAASVSTATYVNTVASRPNVNSTLPTKYSYFKTHSQVRRPFNQKSAGKTNNFNEKLNTAKVNNVTTARPKAVVSASEGNRNNDVKSSACWIWRPKGNVIDHISKDSRSYTLKRSNYVDSQGRLKSVKQSSMDGSEKPAESEGFEQIVDFLNVNPIKYALIVNPTIYTSCIQQFWDSAKVKIVNEDVQIRALVNGKKIIVTEASIRQAKIKEETEAETEVPHTEPQTKESVPTTSNDPLPSGEDRMQLTELMNLRTHLQKQVLDLEKAKTAQAKEIADLKKRVKKLERKKKSRNSGLKRLWKIGSTTRVESSKDKESLGDQGRLNTEEMFGVNDLDGDEVIVDATAGKEVEQSTKVAEKEMKAKMEEEERIAREKDEANTAVIKQWDEVQANTDADMELPQKLQTKEQEQLIDAEKARLFMELLEKRRKFSARKREIEKRNRPPTKAQQRNLMVNAFVDINTEIVEEMSKKTQAEVTEGNETRAERSSKRKGKELKSDKSKKQKLDEQAEAEVDNDQREAEMKIYMKIIPDDEIAIDAIPLATKPLIIVNWKIIKEGKISSYHLIRADGINAACDQLVLLVYKVTTVFNKVNAASSRVTTADRVTTTDRITTAGWIKTEMA</sequence>
<comment type="caution">
    <text evidence="3">The sequence shown here is derived from an EMBL/GenBank/DDBJ whole genome shotgun (WGS) entry which is preliminary data.</text>
</comment>
<dbReference type="EMBL" id="BKCJ010003267">
    <property type="protein sequence ID" value="GEU54033.1"/>
    <property type="molecule type" value="Genomic_DNA"/>
</dbReference>
<evidence type="ECO:0000256" key="2">
    <source>
        <dbReference type="SAM" id="MobiDB-lite"/>
    </source>
</evidence>